<evidence type="ECO:0000256" key="10">
    <source>
        <dbReference type="ARBA" id="ARBA00023209"/>
    </source>
</evidence>
<dbReference type="AlphaFoldDB" id="A0A1V9GDE1"/>
<dbReference type="GO" id="GO:0016301">
    <property type="term" value="F:kinase activity"/>
    <property type="evidence" value="ECO:0007669"/>
    <property type="project" value="UniProtKB-KW"/>
</dbReference>
<accession>A0A1V9GDE1</accession>
<evidence type="ECO:0000259" key="12">
    <source>
        <dbReference type="PROSITE" id="PS50146"/>
    </source>
</evidence>
<dbReference type="InterPro" id="IPR001206">
    <property type="entry name" value="Diacylglycerol_kinase_cat_dom"/>
</dbReference>
<evidence type="ECO:0000256" key="4">
    <source>
        <dbReference type="ARBA" id="ARBA00022723"/>
    </source>
</evidence>
<protein>
    <submittedName>
        <fullName evidence="13">Diacylglycerol kinase</fullName>
    </submittedName>
</protein>
<dbReference type="GO" id="GO:0005886">
    <property type="term" value="C:plasma membrane"/>
    <property type="evidence" value="ECO:0007669"/>
    <property type="project" value="TreeGrafter"/>
</dbReference>
<evidence type="ECO:0000256" key="8">
    <source>
        <dbReference type="ARBA" id="ARBA00022842"/>
    </source>
</evidence>
<evidence type="ECO:0000256" key="5">
    <source>
        <dbReference type="ARBA" id="ARBA00022741"/>
    </source>
</evidence>
<dbReference type="SMART" id="SM00046">
    <property type="entry name" value="DAGKc"/>
    <property type="match status" value="1"/>
</dbReference>
<dbReference type="Gene3D" id="3.40.50.10330">
    <property type="entry name" value="Probable inorganic polyphosphate/atp-NAD kinase, domain 1"/>
    <property type="match status" value="1"/>
</dbReference>
<dbReference type="Pfam" id="PF00781">
    <property type="entry name" value="DAGK_cat"/>
    <property type="match status" value="1"/>
</dbReference>
<proteinExistence type="predicted"/>
<evidence type="ECO:0000256" key="1">
    <source>
        <dbReference type="ARBA" id="ARBA00001946"/>
    </source>
</evidence>
<dbReference type="NCBIfam" id="TIGR00147">
    <property type="entry name" value="YegS/Rv2252/BmrU family lipid kinase"/>
    <property type="match status" value="1"/>
</dbReference>
<reference evidence="14" key="1">
    <citation type="submission" date="2016-04" db="EMBL/GenBank/DDBJ databases">
        <authorList>
            <person name="Chen L."/>
            <person name="Zhuang W."/>
            <person name="Wang G."/>
        </authorList>
    </citation>
    <scope>NUCLEOTIDE SEQUENCE [LARGE SCALE GENOMIC DNA]</scope>
    <source>
        <strain evidence="14">208</strain>
    </source>
</reference>
<evidence type="ECO:0000313" key="14">
    <source>
        <dbReference type="Proteomes" id="UP000192276"/>
    </source>
</evidence>
<dbReference type="RefSeq" id="WP_081159447.1">
    <property type="nucleotide sequence ID" value="NZ_LWBP01000001.1"/>
</dbReference>
<dbReference type="InterPro" id="IPR005218">
    <property type="entry name" value="Diacylglycerol/lipid_kinase"/>
</dbReference>
<dbReference type="OrthoDB" id="9786026at2"/>
<dbReference type="EMBL" id="LWBP01000001">
    <property type="protein sequence ID" value="OQP68685.1"/>
    <property type="molecule type" value="Genomic_DNA"/>
</dbReference>
<organism evidence="13 14">
    <name type="scientific">Niastella populi</name>
    <dbReference type="NCBI Taxonomy" id="550983"/>
    <lineage>
        <taxon>Bacteria</taxon>
        <taxon>Pseudomonadati</taxon>
        <taxon>Bacteroidota</taxon>
        <taxon>Chitinophagia</taxon>
        <taxon>Chitinophagales</taxon>
        <taxon>Chitinophagaceae</taxon>
        <taxon>Niastella</taxon>
    </lineage>
</organism>
<keyword evidence="4" id="KW-0479">Metal-binding</keyword>
<dbReference type="InterPro" id="IPR017438">
    <property type="entry name" value="ATP-NAD_kinase_N"/>
</dbReference>
<dbReference type="GO" id="GO:0008654">
    <property type="term" value="P:phospholipid biosynthetic process"/>
    <property type="evidence" value="ECO:0007669"/>
    <property type="project" value="UniProtKB-KW"/>
</dbReference>
<dbReference type="InterPro" id="IPR045540">
    <property type="entry name" value="YegS/DAGK_C"/>
</dbReference>
<evidence type="ECO:0000256" key="2">
    <source>
        <dbReference type="ARBA" id="ARBA00022516"/>
    </source>
</evidence>
<sequence>MHTNPQQKLLFIINSAAGNTKTDWEKTIHEYFDNKPYIVILYNLTNPCSREQVQEQIKKHGPDRIIAVGGDGTLKLVTESVLNSGLPVGVLPAGSANGMAKELGIPVDAEKALDIITQGQVKKIDLIRINKELCIHLSDIGFNAFVVKTFETFNKRGMWGYMKAAFKVLLRHRHMEVIIAGEKQTVKREAVMVVIANATKYGTGAVINPDGKLDDGRFEIIVIKKIAFSEIIKMMITHEDFDPEKTELFTTTGVEIRSKHHVHFQVDGEYLGKIYSLQAKCLPGAVQVIIPAIS</sequence>
<evidence type="ECO:0000313" key="13">
    <source>
        <dbReference type="EMBL" id="OQP68685.1"/>
    </source>
</evidence>
<comment type="caution">
    <text evidence="13">The sequence shown here is derived from an EMBL/GenBank/DDBJ whole genome shotgun (WGS) entry which is preliminary data.</text>
</comment>
<dbReference type="Gene3D" id="2.60.200.40">
    <property type="match status" value="1"/>
</dbReference>
<evidence type="ECO:0000256" key="3">
    <source>
        <dbReference type="ARBA" id="ARBA00022679"/>
    </source>
</evidence>
<dbReference type="GO" id="GO:0005524">
    <property type="term" value="F:ATP binding"/>
    <property type="evidence" value="ECO:0007669"/>
    <property type="project" value="UniProtKB-KW"/>
</dbReference>
<evidence type="ECO:0000256" key="11">
    <source>
        <dbReference type="ARBA" id="ARBA00023264"/>
    </source>
</evidence>
<dbReference type="Pfam" id="PF19279">
    <property type="entry name" value="YegS_C"/>
    <property type="match status" value="1"/>
</dbReference>
<dbReference type="PANTHER" id="PTHR12358:SF106">
    <property type="entry name" value="LIPID KINASE YEGS"/>
    <property type="match status" value="1"/>
</dbReference>
<keyword evidence="6 13" id="KW-0418">Kinase</keyword>
<dbReference type="PANTHER" id="PTHR12358">
    <property type="entry name" value="SPHINGOSINE KINASE"/>
    <property type="match status" value="1"/>
</dbReference>
<keyword evidence="5" id="KW-0547">Nucleotide-binding</keyword>
<keyword evidence="7" id="KW-0067">ATP-binding</keyword>
<gene>
    <name evidence="13" type="ORF">A4R26_01960</name>
</gene>
<evidence type="ECO:0000256" key="9">
    <source>
        <dbReference type="ARBA" id="ARBA00023098"/>
    </source>
</evidence>
<keyword evidence="11" id="KW-1208">Phospholipid metabolism</keyword>
<feature type="domain" description="DAGKc" evidence="12">
    <location>
        <begin position="4"/>
        <end position="133"/>
    </location>
</feature>
<keyword evidence="10" id="KW-0594">Phospholipid biosynthesis</keyword>
<keyword evidence="2" id="KW-0444">Lipid biosynthesis</keyword>
<keyword evidence="9" id="KW-0443">Lipid metabolism</keyword>
<evidence type="ECO:0000256" key="6">
    <source>
        <dbReference type="ARBA" id="ARBA00022777"/>
    </source>
</evidence>
<dbReference type="PROSITE" id="PS50146">
    <property type="entry name" value="DAGK"/>
    <property type="match status" value="1"/>
</dbReference>
<dbReference type="InterPro" id="IPR050187">
    <property type="entry name" value="Lipid_Phosphate_FormReg"/>
</dbReference>
<dbReference type="GO" id="GO:0046872">
    <property type="term" value="F:metal ion binding"/>
    <property type="evidence" value="ECO:0007669"/>
    <property type="project" value="UniProtKB-KW"/>
</dbReference>
<dbReference type="InterPro" id="IPR016064">
    <property type="entry name" value="NAD/diacylglycerol_kinase_sf"/>
</dbReference>
<keyword evidence="8" id="KW-0460">Magnesium</keyword>
<dbReference type="Proteomes" id="UP000192276">
    <property type="component" value="Unassembled WGS sequence"/>
</dbReference>
<dbReference type="SUPFAM" id="SSF111331">
    <property type="entry name" value="NAD kinase/diacylglycerol kinase-like"/>
    <property type="match status" value="1"/>
</dbReference>
<dbReference type="STRING" id="550983.A4R26_01960"/>
<comment type="cofactor">
    <cofactor evidence="1">
        <name>Mg(2+)</name>
        <dbReference type="ChEBI" id="CHEBI:18420"/>
    </cofactor>
</comment>
<evidence type="ECO:0000256" key="7">
    <source>
        <dbReference type="ARBA" id="ARBA00022840"/>
    </source>
</evidence>
<keyword evidence="3" id="KW-0808">Transferase</keyword>
<name>A0A1V9GDE1_9BACT</name>
<keyword evidence="14" id="KW-1185">Reference proteome</keyword>